<sequence length="70" mass="8015">MSVLQEQKPTPEAPRTLIFCIRLSGNAFINRAQQKSGVRSCNQAKQANTVDHHTIIIYLPNYRYKQEQGL</sequence>
<gene>
    <name evidence="1" type="ORF">MNBD_GAMMA11-2835</name>
</gene>
<reference evidence="1" key="1">
    <citation type="submission" date="2018-06" db="EMBL/GenBank/DDBJ databases">
        <authorList>
            <person name="Zhirakovskaya E."/>
        </authorList>
    </citation>
    <scope>NUCLEOTIDE SEQUENCE</scope>
</reference>
<dbReference type="EMBL" id="UOFG01000031">
    <property type="protein sequence ID" value="VAW58313.1"/>
    <property type="molecule type" value="Genomic_DNA"/>
</dbReference>
<dbReference type="AlphaFoldDB" id="A0A3B0X1C7"/>
<organism evidence="1">
    <name type="scientific">hydrothermal vent metagenome</name>
    <dbReference type="NCBI Taxonomy" id="652676"/>
    <lineage>
        <taxon>unclassified sequences</taxon>
        <taxon>metagenomes</taxon>
        <taxon>ecological metagenomes</taxon>
    </lineage>
</organism>
<evidence type="ECO:0000313" key="1">
    <source>
        <dbReference type="EMBL" id="VAW58313.1"/>
    </source>
</evidence>
<name>A0A3B0X1C7_9ZZZZ</name>
<accession>A0A3B0X1C7</accession>
<proteinExistence type="predicted"/>
<protein>
    <submittedName>
        <fullName evidence="1">Uncharacterized protein</fullName>
    </submittedName>
</protein>